<organism evidence="7 8">
    <name type="scientific">Trypanosoma conorhini</name>
    <dbReference type="NCBI Taxonomy" id="83891"/>
    <lineage>
        <taxon>Eukaryota</taxon>
        <taxon>Discoba</taxon>
        <taxon>Euglenozoa</taxon>
        <taxon>Kinetoplastea</taxon>
        <taxon>Metakinetoplastina</taxon>
        <taxon>Trypanosomatida</taxon>
        <taxon>Trypanosomatidae</taxon>
        <taxon>Trypanosoma</taxon>
    </lineage>
</organism>
<evidence type="ECO:0000256" key="1">
    <source>
        <dbReference type="ARBA" id="ARBA00004141"/>
    </source>
</evidence>
<accession>A0A422NPG7</accession>
<dbReference type="Proteomes" id="UP000284403">
    <property type="component" value="Unassembled WGS sequence"/>
</dbReference>
<evidence type="ECO:0000256" key="2">
    <source>
        <dbReference type="ARBA" id="ARBA00022692"/>
    </source>
</evidence>
<keyword evidence="4 6" id="KW-0472">Membrane</keyword>
<proteinExistence type="predicted"/>
<evidence type="ECO:0000256" key="4">
    <source>
        <dbReference type="ARBA" id="ARBA00023136"/>
    </source>
</evidence>
<dbReference type="AlphaFoldDB" id="A0A422NPG7"/>
<feature type="region of interest" description="Disordered" evidence="5">
    <location>
        <begin position="64"/>
        <end position="90"/>
    </location>
</feature>
<feature type="transmembrane region" description="Helical" evidence="6">
    <location>
        <begin position="195"/>
        <end position="213"/>
    </location>
</feature>
<comment type="subcellular location">
    <subcellularLocation>
        <location evidence="1">Membrane</location>
        <topology evidence="1">Multi-pass membrane protein</topology>
    </subcellularLocation>
</comment>
<reference evidence="7 8" key="1">
    <citation type="journal article" date="2018" name="BMC Genomics">
        <title>Genomic comparison of Trypanosoma conorhini and Trypanosoma rangeli to Trypanosoma cruzi strains of high and low virulence.</title>
        <authorList>
            <person name="Bradwell K.R."/>
            <person name="Koparde V.N."/>
            <person name="Matveyev A.V."/>
            <person name="Serrano M.G."/>
            <person name="Alves J.M."/>
            <person name="Parikh H."/>
            <person name="Huang B."/>
            <person name="Lee V."/>
            <person name="Espinosa-Alvarez O."/>
            <person name="Ortiz P.A."/>
            <person name="Costa-Martins A.G."/>
            <person name="Teixeira M.M."/>
            <person name="Buck G.A."/>
        </authorList>
    </citation>
    <scope>NUCLEOTIDE SEQUENCE [LARGE SCALE GENOMIC DNA]</scope>
    <source>
        <strain evidence="7 8">025E</strain>
    </source>
</reference>
<protein>
    <submittedName>
        <fullName evidence="7">Uncharacterized protein</fullName>
    </submittedName>
</protein>
<gene>
    <name evidence="7" type="ORF">Tco025E_07375</name>
</gene>
<evidence type="ECO:0000313" key="7">
    <source>
        <dbReference type="EMBL" id="RNF07383.1"/>
    </source>
</evidence>
<evidence type="ECO:0000313" key="8">
    <source>
        <dbReference type="Proteomes" id="UP000284403"/>
    </source>
</evidence>
<evidence type="ECO:0000256" key="3">
    <source>
        <dbReference type="ARBA" id="ARBA00022989"/>
    </source>
</evidence>
<dbReference type="GO" id="GO:0016020">
    <property type="term" value="C:membrane"/>
    <property type="evidence" value="ECO:0007669"/>
    <property type="project" value="UniProtKB-SubCell"/>
</dbReference>
<evidence type="ECO:0000256" key="6">
    <source>
        <dbReference type="SAM" id="Phobius"/>
    </source>
</evidence>
<dbReference type="EMBL" id="MKKU01000567">
    <property type="protein sequence ID" value="RNF07383.1"/>
    <property type="molecule type" value="Genomic_DNA"/>
</dbReference>
<dbReference type="RefSeq" id="XP_029225647.1">
    <property type="nucleotide sequence ID" value="XM_029374241.1"/>
</dbReference>
<dbReference type="OrthoDB" id="238351at2759"/>
<comment type="caution">
    <text evidence="7">The sequence shown here is derived from an EMBL/GenBank/DDBJ whole genome shotgun (WGS) entry which is preliminary data.</text>
</comment>
<feature type="transmembrane region" description="Helical" evidence="6">
    <location>
        <begin position="159"/>
        <end position="183"/>
    </location>
</feature>
<dbReference type="InterPro" id="IPR035952">
    <property type="entry name" value="Rhomboid-like_sf"/>
</dbReference>
<keyword evidence="3 6" id="KW-1133">Transmembrane helix</keyword>
<dbReference type="GeneID" id="40320986"/>
<name>A0A422NPG7_9TRYP</name>
<keyword evidence="8" id="KW-1185">Reference proteome</keyword>
<sequence>MLRLRCTLGASFLTLQREALVRRHGRCSMRPVGYALLVPNRVLHQAAPLLSALATQRRWVRVRGDRGSGESGGGAEDAGNAKAAGGGGEQAEQKATGFRAHLQGLREDYVRFPDIYNSANALNFILFTVFCLCSTGSNVEEKWWLDNWGIDAGFAPLAWGLHSLLMNNFLSMTFAMMLLHTMCHSVLPTLGSRGLMIYCAATAVASGFLMWTYNYLTNNTTEKQFGPWDIVAALFVMQYLHQGFSPVCILNSFNGWVRYACWVGAVCILYFDWQPTAAGTLVGLALCKGHPKFRVTGPVS</sequence>
<evidence type="ECO:0000256" key="5">
    <source>
        <dbReference type="SAM" id="MobiDB-lite"/>
    </source>
</evidence>
<keyword evidence="2 6" id="KW-0812">Transmembrane</keyword>
<dbReference type="SUPFAM" id="SSF144091">
    <property type="entry name" value="Rhomboid-like"/>
    <property type="match status" value="1"/>
</dbReference>